<accession>I4FKK9</accession>
<dbReference type="Proteomes" id="UP000003172">
    <property type="component" value="Unassembled WGS sequence"/>
</dbReference>
<reference evidence="1 2" key="1">
    <citation type="submission" date="2012-04" db="EMBL/GenBank/DDBJ databases">
        <authorList>
            <person name="Genoscope - CEA"/>
        </authorList>
    </citation>
    <scope>NUCLEOTIDE SEQUENCE [LARGE SCALE GENOMIC DNA]</scope>
    <source>
        <strain evidence="1 2">9717</strain>
    </source>
</reference>
<proteinExistence type="predicted"/>
<protein>
    <submittedName>
        <fullName evidence="1">Uncharacterized protein</fullName>
    </submittedName>
</protein>
<organism evidence="1 2">
    <name type="scientific">Microcystis aeruginosa PCC 9717</name>
    <dbReference type="NCBI Taxonomy" id="1160286"/>
    <lineage>
        <taxon>Bacteria</taxon>
        <taxon>Bacillati</taxon>
        <taxon>Cyanobacteriota</taxon>
        <taxon>Cyanophyceae</taxon>
        <taxon>Oscillatoriophycideae</taxon>
        <taxon>Chroococcales</taxon>
        <taxon>Microcystaceae</taxon>
        <taxon>Microcystis</taxon>
    </lineage>
</organism>
<dbReference type="HOGENOM" id="CLU_3292460_0_0_3"/>
<sequence>MVCLTYIGALNLCVLRVFMVRTTPHTPPPPTNFLLQTLDS</sequence>
<gene>
    <name evidence="1" type="ORF">MICAB_1660005</name>
</gene>
<evidence type="ECO:0000313" key="2">
    <source>
        <dbReference type="Proteomes" id="UP000003172"/>
    </source>
</evidence>
<dbReference type="AlphaFoldDB" id="I4FKK9"/>
<name>I4FKK9_MICAE</name>
<comment type="caution">
    <text evidence="1">The sequence shown here is derived from an EMBL/GenBank/DDBJ whole genome shotgun (WGS) entry which is preliminary data.</text>
</comment>
<dbReference type="EMBL" id="CAII01000075">
    <property type="protein sequence ID" value="CCH96184.1"/>
    <property type="molecule type" value="Genomic_DNA"/>
</dbReference>
<evidence type="ECO:0000313" key="1">
    <source>
        <dbReference type="EMBL" id="CCH96184.1"/>
    </source>
</evidence>